<dbReference type="EMBL" id="NHYE01000925">
    <property type="protein sequence ID" value="PPR01601.1"/>
    <property type="molecule type" value="Genomic_DNA"/>
</dbReference>
<dbReference type="Proteomes" id="UP000284706">
    <property type="component" value="Unassembled WGS sequence"/>
</dbReference>
<reference evidence="2 3" key="1">
    <citation type="journal article" date="2018" name="Evol. Lett.">
        <title>Horizontal gene cluster transfer increased hallucinogenic mushroom diversity.</title>
        <authorList>
            <person name="Reynolds H.T."/>
            <person name="Vijayakumar V."/>
            <person name="Gluck-Thaler E."/>
            <person name="Korotkin H.B."/>
            <person name="Matheny P.B."/>
            <person name="Slot J.C."/>
        </authorList>
    </citation>
    <scope>NUCLEOTIDE SEQUENCE [LARGE SCALE GENOMIC DNA]</scope>
    <source>
        <strain evidence="2 3">SRW20</strain>
    </source>
</reference>
<name>A0A409YF36_9AGAR</name>
<gene>
    <name evidence="2" type="ORF">CVT26_013340</name>
</gene>
<dbReference type="AlphaFoldDB" id="A0A409YF36"/>
<evidence type="ECO:0000313" key="2">
    <source>
        <dbReference type="EMBL" id="PPR01601.1"/>
    </source>
</evidence>
<comment type="caution">
    <text evidence="2">The sequence shown here is derived from an EMBL/GenBank/DDBJ whole genome shotgun (WGS) entry which is preliminary data.</text>
</comment>
<protein>
    <submittedName>
        <fullName evidence="2">Uncharacterized protein</fullName>
    </submittedName>
</protein>
<feature type="compositionally biased region" description="Basic and acidic residues" evidence="1">
    <location>
        <begin position="1"/>
        <end position="10"/>
    </location>
</feature>
<organism evidence="2 3">
    <name type="scientific">Gymnopilus dilepis</name>
    <dbReference type="NCBI Taxonomy" id="231916"/>
    <lineage>
        <taxon>Eukaryota</taxon>
        <taxon>Fungi</taxon>
        <taxon>Dikarya</taxon>
        <taxon>Basidiomycota</taxon>
        <taxon>Agaricomycotina</taxon>
        <taxon>Agaricomycetes</taxon>
        <taxon>Agaricomycetidae</taxon>
        <taxon>Agaricales</taxon>
        <taxon>Agaricineae</taxon>
        <taxon>Hymenogastraceae</taxon>
        <taxon>Gymnopilus</taxon>
    </lineage>
</organism>
<accession>A0A409YF36</accession>
<feature type="region of interest" description="Disordered" evidence="1">
    <location>
        <begin position="1"/>
        <end position="27"/>
    </location>
</feature>
<evidence type="ECO:0000313" key="3">
    <source>
        <dbReference type="Proteomes" id="UP000284706"/>
    </source>
</evidence>
<sequence length="95" mass="10660">MNMNRRHADGNDGDDYSEGDYSEDAYLEEEEEYLKYEDDDCSESHLSVLPPSTAQAINLPHPYEPDASSPAELTNIVIVRSSLDRAYGQHSEPVP</sequence>
<feature type="compositionally biased region" description="Acidic residues" evidence="1">
    <location>
        <begin position="11"/>
        <end position="27"/>
    </location>
</feature>
<proteinExistence type="predicted"/>
<dbReference type="InParanoid" id="A0A409YF36"/>
<evidence type="ECO:0000256" key="1">
    <source>
        <dbReference type="SAM" id="MobiDB-lite"/>
    </source>
</evidence>
<keyword evidence="3" id="KW-1185">Reference proteome</keyword>